<keyword evidence="5" id="KW-1185">Reference proteome</keyword>
<accession>A0A5B6VU65</accession>
<feature type="domain" description="Reverse transcriptase/retrotransposon-derived protein RNase H-like" evidence="2">
    <location>
        <begin position="30"/>
        <end position="124"/>
    </location>
</feature>
<protein>
    <submittedName>
        <fullName evidence="4">Integrase</fullName>
    </submittedName>
</protein>
<dbReference type="AlphaFoldDB" id="A0A5B6VU65"/>
<dbReference type="Pfam" id="PF17921">
    <property type="entry name" value="Integrase_H2C2"/>
    <property type="match status" value="1"/>
</dbReference>
<dbReference type="EMBL" id="SMMG02000005">
    <property type="protein sequence ID" value="KAA3472514.1"/>
    <property type="molecule type" value="Genomic_DNA"/>
</dbReference>
<dbReference type="CDD" id="cd09274">
    <property type="entry name" value="RNase_HI_RT_Ty3"/>
    <property type="match status" value="1"/>
</dbReference>
<dbReference type="Gene3D" id="1.10.340.70">
    <property type="match status" value="1"/>
</dbReference>
<proteinExistence type="predicted"/>
<evidence type="ECO:0000313" key="4">
    <source>
        <dbReference type="EMBL" id="KAA3472514.1"/>
    </source>
</evidence>
<feature type="domain" description="Integrase zinc-binding" evidence="3">
    <location>
        <begin position="234"/>
        <end position="290"/>
    </location>
</feature>
<dbReference type="InterPro" id="IPR043502">
    <property type="entry name" value="DNA/RNA_pol_sf"/>
</dbReference>
<dbReference type="InterPro" id="IPR050951">
    <property type="entry name" value="Retrovirus_Pol_polyprotein"/>
</dbReference>
<name>A0A5B6VU65_9ROSI</name>
<comment type="caution">
    <text evidence="4">The sequence shown here is derived from an EMBL/GenBank/DDBJ whole genome shotgun (WGS) entry which is preliminary data.</text>
</comment>
<dbReference type="InterPro" id="IPR043128">
    <property type="entry name" value="Rev_trsase/Diguanyl_cyclase"/>
</dbReference>
<evidence type="ECO:0000313" key="5">
    <source>
        <dbReference type="Proteomes" id="UP000325315"/>
    </source>
</evidence>
<gene>
    <name evidence="4" type="ORF">EPI10_022989</name>
</gene>
<dbReference type="InterPro" id="IPR041588">
    <property type="entry name" value="Integrase_H2C2"/>
</dbReference>
<dbReference type="OrthoDB" id="111931at2759"/>
<reference evidence="5" key="1">
    <citation type="journal article" date="2019" name="Plant Biotechnol. J.">
        <title>Genome sequencing of the Australian wild diploid species Gossypium australe highlights disease resistance and delayed gland morphogenesis.</title>
        <authorList>
            <person name="Cai Y."/>
            <person name="Cai X."/>
            <person name="Wang Q."/>
            <person name="Wang P."/>
            <person name="Zhang Y."/>
            <person name="Cai C."/>
            <person name="Xu Y."/>
            <person name="Wang K."/>
            <person name="Zhou Z."/>
            <person name="Wang C."/>
            <person name="Geng S."/>
            <person name="Li B."/>
            <person name="Dong Q."/>
            <person name="Hou Y."/>
            <person name="Wang H."/>
            <person name="Ai P."/>
            <person name="Liu Z."/>
            <person name="Yi F."/>
            <person name="Sun M."/>
            <person name="An G."/>
            <person name="Cheng J."/>
            <person name="Zhang Y."/>
            <person name="Shi Q."/>
            <person name="Xie Y."/>
            <person name="Shi X."/>
            <person name="Chang Y."/>
            <person name="Huang F."/>
            <person name="Chen Y."/>
            <person name="Hong S."/>
            <person name="Mi L."/>
            <person name="Sun Q."/>
            <person name="Zhang L."/>
            <person name="Zhou B."/>
            <person name="Peng R."/>
            <person name="Zhang X."/>
            <person name="Liu F."/>
        </authorList>
    </citation>
    <scope>NUCLEOTIDE SEQUENCE [LARGE SCALE GENOMIC DNA]</scope>
    <source>
        <strain evidence="5">cv. PA1801</strain>
    </source>
</reference>
<dbReference type="SUPFAM" id="SSF56672">
    <property type="entry name" value="DNA/RNA polymerases"/>
    <property type="match status" value="1"/>
</dbReference>
<evidence type="ECO:0000256" key="1">
    <source>
        <dbReference type="ARBA" id="ARBA00023268"/>
    </source>
</evidence>
<dbReference type="GO" id="GO:0003824">
    <property type="term" value="F:catalytic activity"/>
    <property type="evidence" value="ECO:0007669"/>
    <property type="project" value="UniProtKB-KW"/>
</dbReference>
<dbReference type="InterPro" id="IPR041577">
    <property type="entry name" value="RT_RNaseH_2"/>
</dbReference>
<dbReference type="Pfam" id="PF17919">
    <property type="entry name" value="RT_RNaseH_2"/>
    <property type="match status" value="1"/>
</dbReference>
<evidence type="ECO:0000259" key="2">
    <source>
        <dbReference type="Pfam" id="PF17919"/>
    </source>
</evidence>
<dbReference type="Gene3D" id="3.30.70.270">
    <property type="match status" value="1"/>
</dbReference>
<keyword evidence="1" id="KW-0511">Multifunctional enzyme</keyword>
<organism evidence="4 5">
    <name type="scientific">Gossypium australe</name>
    <dbReference type="NCBI Taxonomy" id="47621"/>
    <lineage>
        <taxon>Eukaryota</taxon>
        <taxon>Viridiplantae</taxon>
        <taxon>Streptophyta</taxon>
        <taxon>Embryophyta</taxon>
        <taxon>Tracheophyta</taxon>
        <taxon>Spermatophyta</taxon>
        <taxon>Magnoliopsida</taxon>
        <taxon>eudicotyledons</taxon>
        <taxon>Gunneridae</taxon>
        <taxon>Pentapetalae</taxon>
        <taxon>rosids</taxon>
        <taxon>malvids</taxon>
        <taxon>Malvales</taxon>
        <taxon>Malvaceae</taxon>
        <taxon>Malvoideae</taxon>
        <taxon>Gossypium</taxon>
    </lineage>
</organism>
<dbReference type="Proteomes" id="UP000325315">
    <property type="component" value="Unassembled WGS sequence"/>
</dbReference>
<sequence>MRAVGIRVDLRKISAIIDWKPPRNDVKFEWSKKCQQSFEQLKALLTGAPVLVYPESGKEFVVYNDASLNGLGCVLMQEGKVVAYTSRQLKSHKKNYSTHDLLLATIVFALKIWLHYLLGEKCHIYINHKSLKYLMTQKDLNLWLELLKYYELVIDYHPGKANVVANVLNRKSLFTLRALDTQLALSDDICEAQKFDNELQVKRTQCESTSDSEFQIWPDDCLMFRDRVCVPRNSELIRKLLNETHISCLSVHPGNKKMYNDLKQHYWWHDMKREISKFISKCLICQQVKAEHQVPSSLLQPILITEWKWDRVTMDSVSGLPLSPKKERCDLGCC</sequence>
<dbReference type="Gene3D" id="3.10.20.370">
    <property type="match status" value="1"/>
</dbReference>
<dbReference type="PANTHER" id="PTHR37984">
    <property type="entry name" value="PROTEIN CBG26694"/>
    <property type="match status" value="1"/>
</dbReference>
<evidence type="ECO:0000259" key="3">
    <source>
        <dbReference type="Pfam" id="PF17921"/>
    </source>
</evidence>
<dbReference type="PANTHER" id="PTHR37984:SF5">
    <property type="entry name" value="PROTEIN NYNRIN-LIKE"/>
    <property type="match status" value="1"/>
</dbReference>